<dbReference type="eggNOG" id="ENOG502R4GW">
    <property type="taxonomic scope" value="Eukaryota"/>
</dbReference>
<dbReference type="HOGENOM" id="CLU_024451_0_0_1"/>
<dbReference type="Proteomes" id="UP000005426">
    <property type="component" value="Unassembled WGS sequence"/>
</dbReference>
<evidence type="ECO:0000256" key="1">
    <source>
        <dbReference type="SAM" id="MobiDB-lite"/>
    </source>
</evidence>
<dbReference type="OMA" id="MINGMMR"/>
<comment type="caution">
    <text evidence="4">The sequence shown here is derived from an EMBL/GenBank/DDBJ whole genome shotgun (WGS) entry which is preliminary data.</text>
</comment>
<sequence>MDAKEAASEAPPPSTTTEALRLSEAQTRALFDILTHHETYGEIEGFKAPDAVTGYGYPFARTMKVAATQTQSQSVGGTPKSGSGPGTPTRSRTPVSSFWLGGRGKGAVAAEEEENGDDGGDDDGEVESTSPVLQMLLTRLVLPFPGVRDLPGEFWDVRMQGLLARFAEADLSESFDKGAMGTRKTLATGASSVMEMVARGLLGGVDGDLYEEKKDKEKSYDEGKAEDLARAFEDAWREWAYGGLVEEVFDHVKGTEDVEGHSPMMKAALDYAIIHLATFAHHIFILSPEGQYLLKLIENINSLIPYKMIKQTLRIGNAATMISGMMRLMLAKLSVTSLTNWVGLTANADDGMNLLQRIISLVLSWDASEFRKSAEKVEKSKSDAAPTEEMLEAIRVYVSLPRSEHVAAREESVKSGRSIIVTILEASDGRLAAGMTDAQHRLCLEYYSALLSVHDREAITAVLCRTPPDLFTQAVKDVVGAYEPIIRSVHSRVDLRFYLEATQGFITDFIRASRPKKRSEGQGDRMASVEDYVVLLRNNRGLLYRWIHDFAENCPEVWEEFRRWAKDVAVRFRQPRGDEGRKSMKELLNGLFASLDEATREKVLEAIDSHARYLDSVTRLSQRRLQMVINATASSAAAHGSMTSGPGVYLSQWQSLLDTTVITPASREGPPRHGEDVKFVTTMGKLGLGGRKLAGSRGDGEEELKAPDVSVVVEVLGEKFRGVVRGRAREG</sequence>
<name>G9NL93_HYPAI</name>
<dbReference type="GO" id="GO:0035091">
    <property type="term" value="F:phosphatidylinositol binding"/>
    <property type="evidence" value="ECO:0007669"/>
    <property type="project" value="TreeGrafter"/>
</dbReference>
<organism evidence="4 5">
    <name type="scientific">Hypocrea atroviridis (strain ATCC 20476 / IMI 206040)</name>
    <name type="common">Trichoderma atroviride</name>
    <dbReference type="NCBI Taxonomy" id="452589"/>
    <lineage>
        <taxon>Eukaryota</taxon>
        <taxon>Fungi</taxon>
        <taxon>Dikarya</taxon>
        <taxon>Ascomycota</taxon>
        <taxon>Pezizomycotina</taxon>
        <taxon>Sordariomycetes</taxon>
        <taxon>Hypocreomycetidae</taxon>
        <taxon>Hypocreales</taxon>
        <taxon>Hypocreaceae</taxon>
        <taxon>Trichoderma</taxon>
    </lineage>
</organism>
<dbReference type="InterPro" id="IPR024555">
    <property type="entry name" value="PX-associated"/>
</dbReference>
<keyword evidence="5" id="KW-1185">Reference proteome</keyword>
<gene>
    <name evidence="4" type="ORF">TRIATDRAFT_214816</name>
</gene>
<dbReference type="AlphaFoldDB" id="G9NL93"/>
<dbReference type="InterPro" id="IPR047168">
    <property type="entry name" value="LEC1-like"/>
</dbReference>
<evidence type="ECO:0000259" key="2">
    <source>
        <dbReference type="Pfam" id="PF12825"/>
    </source>
</evidence>
<proteinExistence type="predicted"/>
<evidence type="ECO:0000313" key="4">
    <source>
        <dbReference type="EMBL" id="EHK48658.1"/>
    </source>
</evidence>
<feature type="compositionally biased region" description="Low complexity" evidence="1">
    <location>
        <begin position="74"/>
        <end position="97"/>
    </location>
</feature>
<feature type="region of interest" description="Disordered" evidence="1">
    <location>
        <begin position="68"/>
        <end position="127"/>
    </location>
</feature>
<dbReference type="PANTHER" id="PTHR47185:SF2">
    <property type="entry name" value="FUNGAL PROTEIN"/>
    <property type="match status" value="1"/>
</dbReference>
<reference evidence="4 5" key="1">
    <citation type="journal article" date="2011" name="Genome Biol.">
        <title>Comparative genome sequence analysis underscores mycoparasitism as the ancestral life style of Trichoderma.</title>
        <authorList>
            <person name="Kubicek C.P."/>
            <person name="Herrera-Estrella A."/>
            <person name="Seidl-Seiboth V."/>
            <person name="Martinez D.A."/>
            <person name="Druzhinina I.S."/>
            <person name="Thon M."/>
            <person name="Zeilinger S."/>
            <person name="Casas-Flores S."/>
            <person name="Horwitz B.A."/>
            <person name="Mukherjee P.K."/>
            <person name="Mukherjee M."/>
            <person name="Kredics L."/>
            <person name="Alcaraz L.D."/>
            <person name="Aerts A."/>
            <person name="Antal Z."/>
            <person name="Atanasova L."/>
            <person name="Cervantes-Badillo M.G."/>
            <person name="Challacombe J."/>
            <person name="Chertkov O."/>
            <person name="McCluskey K."/>
            <person name="Coulpier F."/>
            <person name="Deshpande N."/>
            <person name="von Doehren H."/>
            <person name="Ebbole D.J."/>
            <person name="Esquivel-Naranjo E.U."/>
            <person name="Fekete E."/>
            <person name="Flipphi M."/>
            <person name="Glaser F."/>
            <person name="Gomez-Rodriguez E.Y."/>
            <person name="Gruber S."/>
            <person name="Han C."/>
            <person name="Henrissat B."/>
            <person name="Hermosa R."/>
            <person name="Hernandez-Onate M."/>
            <person name="Karaffa L."/>
            <person name="Kosti I."/>
            <person name="Le Crom S."/>
            <person name="Lindquist E."/>
            <person name="Lucas S."/>
            <person name="Luebeck M."/>
            <person name="Luebeck P.S."/>
            <person name="Margeot A."/>
            <person name="Metz B."/>
            <person name="Misra M."/>
            <person name="Nevalainen H."/>
            <person name="Omann M."/>
            <person name="Packer N."/>
            <person name="Perrone G."/>
            <person name="Uresti-Rivera E.E."/>
            <person name="Salamov A."/>
            <person name="Schmoll M."/>
            <person name="Seiboth B."/>
            <person name="Shapiro H."/>
            <person name="Sukno S."/>
            <person name="Tamayo-Ramos J.A."/>
            <person name="Tisch D."/>
            <person name="Wiest A."/>
            <person name="Wilkinson H.H."/>
            <person name="Zhang M."/>
            <person name="Coutinho P.M."/>
            <person name="Kenerley C.M."/>
            <person name="Monte E."/>
            <person name="Baker S.E."/>
            <person name="Grigoriev I.V."/>
        </authorList>
    </citation>
    <scope>NUCLEOTIDE SEQUENCE [LARGE SCALE GENOMIC DNA]</scope>
    <source>
        <strain evidence="5">ATCC 20476 / IMI 206040</strain>
    </source>
</reference>
<protein>
    <submittedName>
        <fullName evidence="4">Uncharacterized protein</fullName>
    </submittedName>
</protein>
<dbReference type="OrthoDB" id="2117459at2759"/>
<feature type="domain" description="PX-associated" evidence="3">
    <location>
        <begin position="21"/>
        <end position="199"/>
    </location>
</feature>
<dbReference type="Pfam" id="PF12828">
    <property type="entry name" value="PXB"/>
    <property type="match status" value="1"/>
</dbReference>
<dbReference type="STRING" id="452589.G9NL93"/>
<dbReference type="EMBL" id="ABDG02000018">
    <property type="protein sequence ID" value="EHK48658.1"/>
    <property type="molecule type" value="Genomic_DNA"/>
</dbReference>
<accession>G9NL93</accession>
<feature type="domain" description="PX" evidence="2">
    <location>
        <begin position="246"/>
        <end position="428"/>
    </location>
</feature>
<evidence type="ECO:0000313" key="5">
    <source>
        <dbReference type="Proteomes" id="UP000005426"/>
    </source>
</evidence>
<dbReference type="InterPro" id="IPR024554">
    <property type="entry name" value="LEC1-like_C"/>
</dbReference>
<feature type="compositionally biased region" description="Acidic residues" evidence="1">
    <location>
        <begin position="110"/>
        <end position="126"/>
    </location>
</feature>
<evidence type="ECO:0000259" key="3">
    <source>
        <dbReference type="Pfam" id="PF12828"/>
    </source>
</evidence>
<feature type="domain" description="PX" evidence="2">
    <location>
        <begin position="445"/>
        <end position="570"/>
    </location>
</feature>
<dbReference type="PANTHER" id="PTHR47185">
    <property type="entry name" value="PX DOMAIN-CONTAINING PROTEIN YPR097W"/>
    <property type="match status" value="1"/>
</dbReference>
<dbReference type="Pfam" id="PF12825">
    <property type="entry name" value="DUF3818"/>
    <property type="match status" value="2"/>
</dbReference>